<organism evidence="3 4">
    <name type="scientific">Mycoemilia scoparia</name>
    <dbReference type="NCBI Taxonomy" id="417184"/>
    <lineage>
        <taxon>Eukaryota</taxon>
        <taxon>Fungi</taxon>
        <taxon>Fungi incertae sedis</taxon>
        <taxon>Zoopagomycota</taxon>
        <taxon>Kickxellomycotina</taxon>
        <taxon>Kickxellomycetes</taxon>
        <taxon>Kickxellales</taxon>
        <taxon>Kickxellaceae</taxon>
        <taxon>Mycoemilia</taxon>
    </lineage>
</organism>
<accession>A0A9W8A4S7</accession>
<evidence type="ECO:0000256" key="1">
    <source>
        <dbReference type="SAM" id="MobiDB-lite"/>
    </source>
</evidence>
<keyword evidence="2" id="KW-0732">Signal</keyword>
<feature type="region of interest" description="Disordered" evidence="1">
    <location>
        <begin position="117"/>
        <end position="192"/>
    </location>
</feature>
<comment type="caution">
    <text evidence="3">The sequence shown here is derived from an EMBL/GenBank/DDBJ whole genome shotgun (WGS) entry which is preliminary data.</text>
</comment>
<dbReference type="Proteomes" id="UP001150538">
    <property type="component" value="Unassembled WGS sequence"/>
</dbReference>
<gene>
    <name evidence="3" type="ORF">H4219_001392</name>
</gene>
<feature type="signal peptide" evidence="2">
    <location>
        <begin position="1"/>
        <end position="18"/>
    </location>
</feature>
<proteinExistence type="predicted"/>
<dbReference type="AlphaFoldDB" id="A0A9W8A4S7"/>
<protein>
    <submittedName>
        <fullName evidence="3">Uncharacterized protein</fullName>
    </submittedName>
</protein>
<evidence type="ECO:0000313" key="3">
    <source>
        <dbReference type="EMBL" id="KAJ1920279.1"/>
    </source>
</evidence>
<feature type="compositionally biased region" description="Basic and acidic residues" evidence="1">
    <location>
        <begin position="124"/>
        <end position="146"/>
    </location>
</feature>
<feature type="chain" id="PRO_5040751199" evidence="2">
    <location>
        <begin position="19"/>
        <end position="208"/>
    </location>
</feature>
<evidence type="ECO:0000313" key="4">
    <source>
        <dbReference type="Proteomes" id="UP001150538"/>
    </source>
</evidence>
<feature type="compositionally biased region" description="Low complexity" evidence="1">
    <location>
        <begin position="147"/>
        <end position="167"/>
    </location>
</feature>
<name>A0A9W8A4S7_9FUNG</name>
<keyword evidence="4" id="KW-1185">Reference proteome</keyword>
<evidence type="ECO:0000256" key="2">
    <source>
        <dbReference type="SAM" id="SignalP"/>
    </source>
</evidence>
<dbReference type="EMBL" id="JANBPU010000015">
    <property type="protein sequence ID" value="KAJ1920279.1"/>
    <property type="molecule type" value="Genomic_DNA"/>
</dbReference>
<reference evidence="3" key="1">
    <citation type="submission" date="2022-07" db="EMBL/GenBank/DDBJ databases">
        <title>Phylogenomic reconstructions and comparative analyses of Kickxellomycotina fungi.</title>
        <authorList>
            <person name="Reynolds N.K."/>
            <person name="Stajich J.E."/>
            <person name="Barry K."/>
            <person name="Grigoriev I.V."/>
            <person name="Crous P."/>
            <person name="Smith M.E."/>
        </authorList>
    </citation>
    <scope>NUCLEOTIDE SEQUENCE</scope>
    <source>
        <strain evidence="3">NBRC 100468</strain>
    </source>
</reference>
<sequence length="208" mass="22671">MKFYLLACVLAAATTATANPVVEVDTKGPINEHKFWPFNIKIEGTVDRIADIAIDTLNWNLDATTRNYIIQRISQLGRHRGIPKGVDPIEYYTQLAIESLFGYDNLIADLKDLASKKLPSPSSSHKEEEPASSKEPESHEEEKPSPAKETPSPSEAPSSSEEPASSEKPAEEPFTLEIALDGDETDPEAAASAAFEAYVQSLNKKATA</sequence>